<comment type="caution">
    <text evidence="1">The sequence shown here is derived from an EMBL/GenBank/DDBJ whole genome shotgun (WGS) entry which is preliminary data.</text>
</comment>
<gene>
    <name evidence="1" type="ORF">N656DRAFT_796769</name>
</gene>
<dbReference type="RefSeq" id="XP_064671858.1">
    <property type="nucleotide sequence ID" value="XM_064817564.1"/>
</dbReference>
<dbReference type="EMBL" id="MU853337">
    <property type="protein sequence ID" value="KAK4114288.1"/>
    <property type="molecule type" value="Genomic_DNA"/>
</dbReference>
<keyword evidence="2" id="KW-1185">Reference proteome</keyword>
<name>A0AAN6TH15_9PEZI</name>
<evidence type="ECO:0000313" key="1">
    <source>
        <dbReference type="EMBL" id="KAK4114288.1"/>
    </source>
</evidence>
<proteinExistence type="predicted"/>
<sequence>MARETSPPEKLIYWWAHFLCRKIQDRDVKLARPSITLEELAFRRLDRWGLPALTWMGNRLPASLWKDQDLAFVCQDDEEENQPLFVTEGNGAFLDEAAVVADRALAFFLAFGSASSSSSSLARLARSSPALTG</sequence>
<evidence type="ECO:0000313" key="2">
    <source>
        <dbReference type="Proteomes" id="UP001302812"/>
    </source>
</evidence>
<dbReference type="Proteomes" id="UP001302812">
    <property type="component" value="Unassembled WGS sequence"/>
</dbReference>
<reference evidence="1" key="1">
    <citation type="journal article" date="2023" name="Mol. Phylogenet. Evol.">
        <title>Genome-scale phylogeny and comparative genomics of the fungal order Sordariales.</title>
        <authorList>
            <person name="Hensen N."/>
            <person name="Bonometti L."/>
            <person name="Westerberg I."/>
            <person name="Brannstrom I.O."/>
            <person name="Guillou S."/>
            <person name="Cros-Aarteil S."/>
            <person name="Calhoun S."/>
            <person name="Haridas S."/>
            <person name="Kuo A."/>
            <person name="Mondo S."/>
            <person name="Pangilinan J."/>
            <person name="Riley R."/>
            <person name="LaButti K."/>
            <person name="Andreopoulos B."/>
            <person name="Lipzen A."/>
            <person name="Chen C."/>
            <person name="Yan M."/>
            <person name="Daum C."/>
            <person name="Ng V."/>
            <person name="Clum A."/>
            <person name="Steindorff A."/>
            <person name="Ohm R.A."/>
            <person name="Martin F."/>
            <person name="Silar P."/>
            <person name="Natvig D.O."/>
            <person name="Lalanne C."/>
            <person name="Gautier V."/>
            <person name="Ament-Velasquez S.L."/>
            <person name="Kruys A."/>
            <person name="Hutchinson M.I."/>
            <person name="Powell A.J."/>
            <person name="Barry K."/>
            <person name="Miller A.N."/>
            <person name="Grigoriev I.V."/>
            <person name="Debuchy R."/>
            <person name="Gladieux P."/>
            <person name="Hiltunen Thoren M."/>
            <person name="Johannesson H."/>
        </authorList>
    </citation>
    <scope>NUCLEOTIDE SEQUENCE</scope>
    <source>
        <strain evidence="1">CBS 508.74</strain>
    </source>
</reference>
<protein>
    <submittedName>
        <fullName evidence="1">Uncharacterized protein</fullName>
    </submittedName>
</protein>
<accession>A0AAN6TH15</accession>
<organism evidence="1 2">
    <name type="scientific">Canariomyces notabilis</name>
    <dbReference type="NCBI Taxonomy" id="2074819"/>
    <lineage>
        <taxon>Eukaryota</taxon>
        <taxon>Fungi</taxon>
        <taxon>Dikarya</taxon>
        <taxon>Ascomycota</taxon>
        <taxon>Pezizomycotina</taxon>
        <taxon>Sordariomycetes</taxon>
        <taxon>Sordariomycetidae</taxon>
        <taxon>Sordariales</taxon>
        <taxon>Chaetomiaceae</taxon>
        <taxon>Canariomyces</taxon>
    </lineage>
</organism>
<dbReference type="AlphaFoldDB" id="A0AAN6TH15"/>
<dbReference type="GeneID" id="89941689"/>
<reference evidence="1" key="2">
    <citation type="submission" date="2023-05" db="EMBL/GenBank/DDBJ databases">
        <authorList>
            <consortium name="Lawrence Berkeley National Laboratory"/>
            <person name="Steindorff A."/>
            <person name="Hensen N."/>
            <person name="Bonometti L."/>
            <person name="Westerberg I."/>
            <person name="Brannstrom I.O."/>
            <person name="Guillou S."/>
            <person name="Cros-Aarteil S."/>
            <person name="Calhoun S."/>
            <person name="Haridas S."/>
            <person name="Kuo A."/>
            <person name="Mondo S."/>
            <person name="Pangilinan J."/>
            <person name="Riley R."/>
            <person name="Labutti K."/>
            <person name="Andreopoulos B."/>
            <person name="Lipzen A."/>
            <person name="Chen C."/>
            <person name="Yanf M."/>
            <person name="Daum C."/>
            <person name="Ng V."/>
            <person name="Clum A."/>
            <person name="Ohm R."/>
            <person name="Martin F."/>
            <person name="Silar P."/>
            <person name="Natvig D."/>
            <person name="Lalanne C."/>
            <person name="Gautier V."/>
            <person name="Ament-Velasquez S.L."/>
            <person name="Kruys A."/>
            <person name="Hutchinson M.I."/>
            <person name="Powell A.J."/>
            <person name="Barry K."/>
            <person name="Miller A.N."/>
            <person name="Grigoriev I.V."/>
            <person name="Debuchy R."/>
            <person name="Gladieux P."/>
            <person name="Thoren M.H."/>
            <person name="Johannesson H."/>
        </authorList>
    </citation>
    <scope>NUCLEOTIDE SEQUENCE</scope>
    <source>
        <strain evidence="1">CBS 508.74</strain>
    </source>
</reference>